<keyword evidence="1" id="KW-0472">Membrane</keyword>
<feature type="transmembrane region" description="Helical" evidence="1">
    <location>
        <begin position="87"/>
        <end position="108"/>
    </location>
</feature>
<feature type="transmembrane region" description="Helical" evidence="1">
    <location>
        <begin position="165"/>
        <end position="191"/>
    </location>
</feature>
<dbReference type="Proteomes" id="UP000012046">
    <property type="component" value="Unassembled WGS sequence"/>
</dbReference>
<sequence>MTNQDPLMKLVEIVNDQIKQGKSEDEIVGLLISSGLDESKARHIFATVKSSRSSHFSEIIRFVTIVLIVLSSLGFIVFIAIGESQFVAQAKLLALIFFICFVLFGIMAGIKGKAMVYARLVNSGIWLVSSFMLMFAMFLHPGWDSKWFGTGGGWRGQIVSLLGNAIYNIGSTGVACILAALSMLILLLFWAETHRLKTQDYGAI</sequence>
<dbReference type="AlphaFoldDB" id="H3ZJ62"/>
<reference evidence="2 3" key="1">
    <citation type="journal article" date="2012" name="J. Bacteriol.">
        <title>Genome Sequence of Extracellular-Protease-Producing Alishewanella jeotgali Isolated from Traditional Korean Fermented Seafood.</title>
        <authorList>
            <person name="Jung J."/>
            <person name="Chun J."/>
            <person name="Park W."/>
        </authorList>
    </citation>
    <scope>NUCLEOTIDE SEQUENCE [LARGE SCALE GENOMIC DNA]</scope>
    <source>
        <strain evidence="2 3">KCTC 22429</strain>
    </source>
</reference>
<protein>
    <submittedName>
        <fullName evidence="2">Uncharacterized protein</fullName>
    </submittedName>
</protein>
<evidence type="ECO:0000313" key="3">
    <source>
        <dbReference type="Proteomes" id="UP000012046"/>
    </source>
</evidence>
<keyword evidence="1" id="KW-0812">Transmembrane</keyword>
<dbReference type="EMBL" id="AHTH01000056">
    <property type="protein sequence ID" value="EHR39389.1"/>
    <property type="molecule type" value="Genomic_DNA"/>
</dbReference>
<name>H3ZJ62_9ALTE</name>
<proteinExistence type="predicted"/>
<keyword evidence="1" id="KW-1133">Transmembrane helix</keyword>
<keyword evidence="3" id="KW-1185">Reference proteome</keyword>
<accession>H3ZJ62</accession>
<gene>
    <name evidence="2" type="ORF">AJE_17140</name>
</gene>
<dbReference type="RefSeq" id="WP_008951920.1">
    <property type="nucleotide sequence ID" value="NZ_AHTH01000056.1"/>
</dbReference>
<organism evidence="2 3">
    <name type="scientific">Alishewanella jeotgali KCTC 22429</name>
    <dbReference type="NCBI Taxonomy" id="1129374"/>
    <lineage>
        <taxon>Bacteria</taxon>
        <taxon>Pseudomonadati</taxon>
        <taxon>Pseudomonadota</taxon>
        <taxon>Gammaproteobacteria</taxon>
        <taxon>Alteromonadales</taxon>
        <taxon>Alteromonadaceae</taxon>
        <taxon>Alishewanella</taxon>
    </lineage>
</organism>
<feature type="transmembrane region" description="Helical" evidence="1">
    <location>
        <begin position="120"/>
        <end position="139"/>
    </location>
</feature>
<evidence type="ECO:0000256" key="1">
    <source>
        <dbReference type="SAM" id="Phobius"/>
    </source>
</evidence>
<comment type="caution">
    <text evidence="2">The sequence shown here is derived from an EMBL/GenBank/DDBJ whole genome shotgun (WGS) entry which is preliminary data.</text>
</comment>
<evidence type="ECO:0000313" key="2">
    <source>
        <dbReference type="EMBL" id="EHR39389.1"/>
    </source>
</evidence>
<feature type="transmembrane region" description="Helical" evidence="1">
    <location>
        <begin position="59"/>
        <end position="81"/>
    </location>
</feature>